<protein>
    <submittedName>
        <fullName evidence="1">Uncharacterized protein</fullName>
    </submittedName>
</protein>
<gene>
    <name evidence="1" type="ORF">GCM10010126_02610</name>
</gene>
<dbReference type="AlphaFoldDB" id="A0AA37F257"/>
<organism evidence="1 2">
    <name type="scientific">Planomonospora parontospora</name>
    <dbReference type="NCBI Taxonomy" id="58119"/>
    <lineage>
        <taxon>Bacteria</taxon>
        <taxon>Bacillati</taxon>
        <taxon>Actinomycetota</taxon>
        <taxon>Actinomycetes</taxon>
        <taxon>Streptosporangiales</taxon>
        <taxon>Streptosporangiaceae</taxon>
        <taxon>Planomonospora</taxon>
    </lineage>
</organism>
<dbReference type="Proteomes" id="UP000627984">
    <property type="component" value="Unassembled WGS sequence"/>
</dbReference>
<proteinExistence type="predicted"/>
<evidence type="ECO:0000313" key="2">
    <source>
        <dbReference type="Proteomes" id="UP000627984"/>
    </source>
</evidence>
<evidence type="ECO:0000313" key="1">
    <source>
        <dbReference type="EMBL" id="GGK46382.1"/>
    </source>
</evidence>
<name>A0AA37F257_9ACTN</name>
<dbReference type="EMBL" id="BMQD01000001">
    <property type="protein sequence ID" value="GGK46382.1"/>
    <property type="molecule type" value="Genomic_DNA"/>
</dbReference>
<reference evidence="1" key="2">
    <citation type="submission" date="2022-09" db="EMBL/GenBank/DDBJ databases">
        <authorList>
            <person name="Sun Q."/>
            <person name="Ohkuma M."/>
        </authorList>
    </citation>
    <scope>NUCLEOTIDE SEQUENCE</scope>
    <source>
        <strain evidence="1">JCM 3093</strain>
    </source>
</reference>
<sequence>MGPHRPVLDLVNPVRTVQRVIELIQPGEGGTGGLAGWTGQQIVSDHVVPIVGVIVVEIVMVDETMMARQ</sequence>
<comment type="caution">
    <text evidence="1">The sequence shown here is derived from an EMBL/GenBank/DDBJ whole genome shotgun (WGS) entry which is preliminary data.</text>
</comment>
<accession>A0AA37F257</accession>
<reference evidence="1" key="1">
    <citation type="journal article" date="2014" name="Int. J. Syst. Evol. Microbiol.">
        <title>Complete genome sequence of Corynebacterium casei LMG S-19264T (=DSM 44701T), isolated from a smear-ripened cheese.</title>
        <authorList>
            <consortium name="US DOE Joint Genome Institute (JGI-PGF)"/>
            <person name="Walter F."/>
            <person name="Albersmeier A."/>
            <person name="Kalinowski J."/>
            <person name="Ruckert C."/>
        </authorList>
    </citation>
    <scope>NUCLEOTIDE SEQUENCE</scope>
    <source>
        <strain evidence="1">JCM 3093</strain>
    </source>
</reference>